<organism evidence="6 7">
    <name type="scientific">Microbaculum marinisediminis</name>
    <dbReference type="NCBI Taxonomy" id="2931392"/>
    <lineage>
        <taxon>Bacteria</taxon>
        <taxon>Pseudomonadati</taxon>
        <taxon>Pseudomonadota</taxon>
        <taxon>Alphaproteobacteria</taxon>
        <taxon>Hyphomicrobiales</taxon>
        <taxon>Tepidamorphaceae</taxon>
        <taxon>Microbaculum</taxon>
    </lineage>
</organism>
<evidence type="ECO:0000256" key="3">
    <source>
        <dbReference type="ARBA" id="ARBA00023163"/>
    </source>
</evidence>
<dbReference type="SMART" id="SM00345">
    <property type="entry name" value="HTH_GNTR"/>
    <property type="match status" value="1"/>
</dbReference>
<dbReference type="PROSITE" id="PS50949">
    <property type="entry name" value="HTH_GNTR"/>
    <property type="match status" value="1"/>
</dbReference>
<feature type="region of interest" description="Disordered" evidence="4">
    <location>
        <begin position="1"/>
        <end position="23"/>
    </location>
</feature>
<dbReference type="SMART" id="SM00866">
    <property type="entry name" value="UTRA"/>
    <property type="match status" value="1"/>
</dbReference>
<dbReference type="GO" id="GO:0045892">
    <property type="term" value="P:negative regulation of DNA-templated transcription"/>
    <property type="evidence" value="ECO:0007669"/>
    <property type="project" value="TreeGrafter"/>
</dbReference>
<dbReference type="InterPro" id="IPR036388">
    <property type="entry name" value="WH-like_DNA-bd_sf"/>
</dbReference>
<dbReference type="EMBL" id="JALIDZ010000015">
    <property type="protein sequence ID" value="MCT8974817.1"/>
    <property type="molecule type" value="Genomic_DNA"/>
</dbReference>
<keyword evidence="7" id="KW-1185">Reference proteome</keyword>
<feature type="compositionally biased region" description="Low complexity" evidence="4">
    <location>
        <begin position="1"/>
        <end position="13"/>
    </location>
</feature>
<feature type="domain" description="HTH gntR-type" evidence="5">
    <location>
        <begin position="35"/>
        <end position="103"/>
    </location>
</feature>
<dbReference type="InterPro" id="IPR000524">
    <property type="entry name" value="Tscrpt_reg_HTH_GntR"/>
</dbReference>
<dbReference type="InterPro" id="IPR036390">
    <property type="entry name" value="WH_DNA-bd_sf"/>
</dbReference>
<name>A0AAW5R6U5_9HYPH</name>
<dbReference type="Pfam" id="PF07702">
    <property type="entry name" value="UTRA"/>
    <property type="match status" value="1"/>
</dbReference>
<dbReference type="PANTHER" id="PTHR44846">
    <property type="entry name" value="MANNOSYL-D-GLYCERATE TRANSPORT/METABOLISM SYSTEM REPRESSOR MNGR-RELATED"/>
    <property type="match status" value="1"/>
</dbReference>
<evidence type="ECO:0000256" key="4">
    <source>
        <dbReference type="SAM" id="MobiDB-lite"/>
    </source>
</evidence>
<accession>A0AAW5R6U5</accession>
<evidence type="ECO:0000259" key="5">
    <source>
        <dbReference type="PROSITE" id="PS50949"/>
    </source>
</evidence>
<dbReference type="SUPFAM" id="SSF64288">
    <property type="entry name" value="Chorismate lyase-like"/>
    <property type="match status" value="1"/>
</dbReference>
<dbReference type="Gene3D" id="3.40.1410.10">
    <property type="entry name" value="Chorismate lyase-like"/>
    <property type="match status" value="1"/>
</dbReference>
<evidence type="ECO:0000256" key="1">
    <source>
        <dbReference type="ARBA" id="ARBA00023015"/>
    </source>
</evidence>
<sequence>MTDATTAETTGSGTSAGSGIDPGAGIGAALRGEGIALWRRIADVLRREIAAGAHPPGQRIPSEAVLAERFGVNRHTVRQAIAALAQDGLVKAERGRGTIVTSRPIDYPIGARTRFSEIVSGQARAPSGRLVSASETEADVEVAAALALPRGARVLRLDTLSAADGVPLNVATSWFPADRLPGFVAHYAETGSITKALRRCGISDYRRRETRVTARIADPEDALALHLPPGSALLATESVNTDPDGKPIQFSLARFAADRVQIVVES</sequence>
<dbReference type="PANTHER" id="PTHR44846:SF1">
    <property type="entry name" value="MANNOSYL-D-GLYCERATE TRANSPORT_METABOLISM SYSTEM REPRESSOR MNGR-RELATED"/>
    <property type="match status" value="1"/>
</dbReference>
<reference evidence="6 7" key="1">
    <citation type="submission" date="2022-04" db="EMBL/GenBank/DDBJ databases">
        <authorList>
            <person name="Ye Y.-Q."/>
            <person name="Du Z.-J."/>
        </authorList>
    </citation>
    <scope>NUCLEOTIDE SEQUENCE [LARGE SCALE GENOMIC DNA]</scope>
    <source>
        <strain evidence="6 7">A6E488</strain>
    </source>
</reference>
<comment type="caution">
    <text evidence="6">The sequence shown here is derived from an EMBL/GenBank/DDBJ whole genome shotgun (WGS) entry which is preliminary data.</text>
</comment>
<dbReference type="RefSeq" id="WP_261618404.1">
    <property type="nucleotide sequence ID" value="NZ_JALIDZ010000015.1"/>
</dbReference>
<dbReference type="SUPFAM" id="SSF46785">
    <property type="entry name" value="Winged helix' DNA-binding domain"/>
    <property type="match status" value="1"/>
</dbReference>
<dbReference type="Pfam" id="PF00392">
    <property type="entry name" value="GntR"/>
    <property type="match status" value="1"/>
</dbReference>
<dbReference type="AlphaFoldDB" id="A0AAW5R6U5"/>
<dbReference type="InterPro" id="IPR011663">
    <property type="entry name" value="UTRA"/>
</dbReference>
<dbReference type="InterPro" id="IPR050679">
    <property type="entry name" value="Bact_HTH_transcr_reg"/>
</dbReference>
<dbReference type="InterPro" id="IPR012702">
    <property type="entry name" value="CP_lyase_PhnF"/>
</dbReference>
<keyword evidence="1" id="KW-0805">Transcription regulation</keyword>
<dbReference type="GO" id="GO:0003677">
    <property type="term" value="F:DNA binding"/>
    <property type="evidence" value="ECO:0007669"/>
    <property type="project" value="UniProtKB-KW"/>
</dbReference>
<feature type="compositionally biased region" description="Gly residues" evidence="4">
    <location>
        <begin position="14"/>
        <end position="23"/>
    </location>
</feature>
<dbReference type="Proteomes" id="UP001320898">
    <property type="component" value="Unassembled WGS sequence"/>
</dbReference>
<dbReference type="CDD" id="cd07377">
    <property type="entry name" value="WHTH_GntR"/>
    <property type="match status" value="1"/>
</dbReference>
<gene>
    <name evidence="6" type="primary">phnF</name>
    <name evidence="6" type="ORF">MUB46_23415</name>
</gene>
<dbReference type="InterPro" id="IPR028978">
    <property type="entry name" value="Chorismate_lyase_/UTRA_dom_sf"/>
</dbReference>
<proteinExistence type="predicted"/>
<keyword evidence="2" id="KW-0238">DNA-binding</keyword>
<protein>
    <submittedName>
        <fullName evidence="6">Phosphonate metabolism transcriptional regulator PhnF</fullName>
    </submittedName>
</protein>
<dbReference type="GO" id="GO:0003700">
    <property type="term" value="F:DNA-binding transcription factor activity"/>
    <property type="evidence" value="ECO:0007669"/>
    <property type="project" value="InterPro"/>
</dbReference>
<dbReference type="NCBIfam" id="TIGR02325">
    <property type="entry name" value="C_P_lyase_phnF"/>
    <property type="match status" value="1"/>
</dbReference>
<dbReference type="Gene3D" id="1.10.10.10">
    <property type="entry name" value="Winged helix-like DNA-binding domain superfamily/Winged helix DNA-binding domain"/>
    <property type="match status" value="1"/>
</dbReference>
<dbReference type="PRINTS" id="PR00035">
    <property type="entry name" value="HTHGNTR"/>
</dbReference>
<evidence type="ECO:0000313" key="7">
    <source>
        <dbReference type="Proteomes" id="UP001320898"/>
    </source>
</evidence>
<keyword evidence="3" id="KW-0804">Transcription</keyword>
<evidence type="ECO:0000313" key="6">
    <source>
        <dbReference type="EMBL" id="MCT8974817.1"/>
    </source>
</evidence>
<evidence type="ECO:0000256" key="2">
    <source>
        <dbReference type="ARBA" id="ARBA00023125"/>
    </source>
</evidence>